<keyword evidence="2" id="KW-1185">Reference proteome</keyword>
<dbReference type="Proteomes" id="UP000828390">
    <property type="component" value="Unassembled WGS sequence"/>
</dbReference>
<protein>
    <submittedName>
        <fullName evidence="1">Uncharacterized protein</fullName>
    </submittedName>
</protein>
<reference evidence="1" key="1">
    <citation type="journal article" date="2019" name="bioRxiv">
        <title>The Genome of the Zebra Mussel, Dreissena polymorpha: A Resource for Invasive Species Research.</title>
        <authorList>
            <person name="McCartney M.A."/>
            <person name="Auch B."/>
            <person name="Kono T."/>
            <person name="Mallez S."/>
            <person name="Zhang Y."/>
            <person name="Obille A."/>
            <person name="Becker A."/>
            <person name="Abrahante J.E."/>
            <person name="Garbe J."/>
            <person name="Badalamenti J.P."/>
            <person name="Herman A."/>
            <person name="Mangelson H."/>
            <person name="Liachko I."/>
            <person name="Sullivan S."/>
            <person name="Sone E.D."/>
            <person name="Koren S."/>
            <person name="Silverstein K.A.T."/>
            <person name="Beckman K.B."/>
            <person name="Gohl D.M."/>
        </authorList>
    </citation>
    <scope>NUCLEOTIDE SEQUENCE</scope>
    <source>
        <strain evidence="1">Duluth1</strain>
        <tissue evidence="1">Whole animal</tissue>
    </source>
</reference>
<sequence length="176" mass="19987">MSVNADIGKVTASKPITLHPGESRTVTGFYRKQGIMNEAVTEPIEDIQCHSAIISQRVVRIDTIGKTARILVRICNVTARPIKIKAKQTVYQLNEVKVLREAPIFQPLIATMNHVEASERQNKTTNEHLEQKYKVDLDDSELTEEQKTQIYNLFEKWDAIFPKSSLDMGYTQAVKT</sequence>
<evidence type="ECO:0000313" key="1">
    <source>
        <dbReference type="EMBL" id="KAH3690630.1"/>
    </source>
</evidence>
<name>A0A9D3Y2C5_DREPO</name>
<reference evidence="1" key="2">
    <citation type="submission" date="2020-11" db="EMBL/GenBank/DDBJ databases">
        <authorList>
            <person name="McCartney M.A."/>
            <person name="Auch B."/>
            <person name="Kono T."/>
            <person name="Mallez S."/>
            <person name="Becker A."/>
            <person name="Gohl D.M."/>
            <person name="Silverstein K.A.T."/>
            <person name="Koren S."/>
            <person name="Bechman K.B."/>
            <person name="Herman A."/>
            <person name="Abrahante J.E."/>
            <person name="Garbe J."/>
        </authorList>
    </citation>
    <scope>NUCLEOTIDE SEQUENCE</scope>
    <source>
        <strain evidence="1">Duluth1</strain>
        <tissue evidence="1">Whole animal</tissue>
    </source>
</reference>
<comment type="caution">
    <text evidence="1">The sequence shown here is derived from an EMBL/GenBank/DDBJ whole genome shotgun (WGS) entry which is preliminary data.</text>
</comment>
<gene>
    <name evidence="1" type="ORF">DPMN_191317</name>
</gene>
<dbReference type="EMBL" id="JAIWYP010000058">
    <property type="protein sequence ID" value="KAH3690630.1"/>
    <property type="molecule type" value="Genomic_DNA"/>
</dbReference>
<accession>A0A9D3Y2C5</accession>
<proteinExistence type="predicted"/>
<organism evidence="1 2">
    <name type="scientific">Dreissena polymorpha</name>
    <name type="common">Zebra mussel</name>
    <name type="synonym">Mytilus polymorpha</name>
    <dbReference type="NCBI Taxonomy" id="45954"/>
    <lineage>
        <taxon>Eukaryota</taxon>
        <taxon>Metazoa</taxon>
        <taxon>Spiralia</taxon>
        <taxon>Lophotrochozoa</taxon>
        <taxon>Mollusca</taxon>
        <taxon>Bivalvia</taxon>
        <taxon>Autobranchia</taxon>
        <taxon>Heteroconchia</taxon>
        <taxon>Euheterodonta</taxon>
        <taxon>Imparidentia</taxon>
        <taxon>Neoheterodontei</taxon>
        <taxon>Myida</taxon>
        <taxon>Dreissenoidea</taxon>
        <taxon>Dreissenidae</taxon>
        <taxon>Dreissena</taxon>
    </lineage>
</organism>
<dbReference type="AlphaFoldDB" id="A0A9D3Y2C5"/>
<evidence type="ECO:0000313" key="2">
    <source>
        <dbReference type="Proteomes" id="UP000828390"/>
    </source>
</evidence>